<evidence type="ECO:0000256" key="1">
    <source>
        <dbReference type="SAM" id="MobiDB-lite"/>
    </source>
</evidence>
<organism evidence="2 3">
    <name type="scientific">Echria macrotheca</name>
    <dbReference type="NCBI Taxonomy" id="438768"/>
    <lineage>
        <taxon>Eukaryota</taxon>
        <taxon>Fungi</taxon>
        <taxon>Dikarya</taxon>
        <taxon>Ascomycota</taxon>
        <taxon>Pezizomycotina</taxon>
        <taxon>Sordariomycetes</taxon>
        <taxon>Sordariomycetidae</taxon>
        <taxon>Sordariales</taxon>
        <taxon>Schizotheciaceae</taxon>
        <taxon>Echria</taxon>
    </lineage>
</organism>
<feature type="region of interest" description="Disordered" evidence="1">
    <location>
        <begin position="177"/>
        <end position="202"/>
    </location>
</feature>
<feature type="region of interest" description="Disordered" evidence="1">
    <location>
        <begin position="1257"/>
        <end position="1343"/>
    </location>
</feature>
<name>A0AAJ0F3B6_9PEZI</name>
<feature type="region of interest" description="Disordered" evidence="1">
    <location>
        <begin position="707"/>
        <end position="759"/>
    </location>
</feature>
<reference evidence="2" key="1">
    <citation type="submission" date="2023-06" db="EMBL/GenBank/DDBJ databases">
        <title>Genome-scale phylogeny and comparative genomics of the fungal order Sordariales.</title>
        <authorList>
            <consortium name="Lawrence Berkeley National Laboratory"/>
            <person name="Hensen N."/>
            <person name="Bonometti L."/>
            <person name="Westerberg I."/>
            <person name="Brannstrom I.O."/>
            <person name="Guillou S."/>
            <person name="Cros-Aarteil S."/>
            <person name="Calhoun S."/>
            <person name="Haridas S."/>
            <person name="Kuo A."/>
            <person name="Mondo S."/>
            <person name="Pangilinan J."/>
            <person name="Riley R."/>
            <person name="Labutti K."/>
            <person name="Andreopoulos B."/>
            <person name="Lipzen A."/>
            <person name="Chen C."/>
            <person name="Yanf M."/>
            <person name="Daum C."/>
            <person name="Ng V."/>
            <person name="Clum A."/>
            <person name="Steindorff A."/>
            <person name="Ohm R."/>
            <person name="Martin F."/>
            <person name="Silar P."/>
            <person name="Natvig D."/>
            <person name="Lalanne C."/>
            <person name="Gautier V."/>
            <person name="Ament-Velasquez S.L."/>
            <person name="Kruys A."/>
            <person name="Hutchinson M.I."/>
            <person name="Powell A.J."/>
            <person name="Barry K."/>
            <person name="Miller A.N."/>
            <person name="Grigoriev I.V."/>
            <person name="Debuchy R."/>
            <person name="Gladieux P."/>
            <person name="Thoren M.H."/>
            <person name="Johannesson H."/>
        </authorList>
    </citation>
    <scope>NUCLEOTIDE SEQUENCE</scope>
    <source>
        <strain evidence="2">PSN4</strain>
    </source>
</reference>
<sequence>MAAAAAIRAPRQRQALASDAHPLAQSEASLPPLRERRAANPSAASLFRSTLTPPGSRSASPAPSSGGRSSSRALSGSIFGGHTGFQQSLLDTGAADSPGDPLNLILKSFVPHIAIYGSEDVDQLVADKGFEGGLWGLLRPFGERIQGKVTIRDSNGASRTWDDFAVRFTRFGEGVEEPESAIGGVKSPTQTGANGQTAAAAGQGMGNGTNLIMQVERVVDRHLSYAEDAYAGITSPTTPTRQGLDVDATSPYYALYLRRLLSGIPLACHESFAHPVACVMAISSRNPSPIETLRRLYSETTTGDRKPPVWVDGEYLRYYVLVHDEEQSDITKSMALFDQMKRHFGLHCHLLRIRSSETAETDDDSIPLPRSDWMTAAEELADIEKSDRHEDFEDPTRYIFGSDATAIRTFVREMVTQSVIPTMERNVSVWNDQVASRRRGLSGRFMSLSKRFTFGGSSRSSGGAGGSGNSNYDARGFYRPDAPEAIMRRLADFAFMLRDWKLAMSTYDLLRGDFQNDKAWRYHAAANEMAALALLIMPQNMSSKTRLETINQMLEQAFYSYQTRCSSLYGTVRCSVLALELLRLRGGSGIDEAVRLGMRLLQERLTGPIGDALLRERMAICYASKEGAGSQGWGSRRRKSALWSVLGAEAWILQSKFIQAQRCLNEARRMYSLLPGECGVQNFEGASNFLAQLNEQLKDGLRIDMSTRSHDESGQGETEPELLVDEESETLDRRKSRRTSLIAPGGGGGGATLETAPLTPMGPAKLAPLEDEGDENIIYLETHLDAFGVYGEMWDDCLPQAFSASPLAACLAVVVFIQSRLWCFFLPLDVSLTYLDRVGTEADQSIPYHLPVPIREYSKTTMSQLLDYLVENEPGFRKARLPALYSDFQSQRTLNPDGYQANISAWRRALSQIVSSGLAPSPKGATPSLLVLHADEQLLRALETKQYGRPLALGTVVRESLAAKDLIPLSEFLAARESIYHKPWSVWNLASWTLKQLGVADLWRSERLPAGQFVVVSNVEEVGRTFGEKTGGATHQSRFERTFSKTHFYKTFNDQLVEGRKLSEGDVDVLLTFLARDKGVILYDGKTVKIKAAGGDDGVNITHEDESIAQLKELVAYLSHQTALLSRRVDELTVTAKEAVTKKNRVAALAALRSKKLTEQTLERRFGSLNQLEEVAAKIEQAADNVALVKVMEQSSDALASLNARVGGAERVDDVVGRLREQMDAADEVTSILAEGDGTVVVDEAEIDDELAAMEMEEKKKAEEEERKKKEAERKEREAQMEREAELVRKRLEEEAARVPTTQPEAQKETETEDEKVTEGMMSRLSLDESVSEQKRPEAQLAG</sequence>
<proteinExistence type="predicted"/>
<dbReference type="EMBL" id="MU839840">
    <property type="protein sequence ID" value="KAK1752052.1"/>
    <property type="molecule type" value="Genomic_DNA"/>
</dbReference>
<evidence type="ECO:0000313" key="3">
    <source>
        <dbReference type="Proteomes" id="UP001239445"/>
    </source>
</evidence>
<feature type="compositionally biased region" description="Acidic residues" evidence="1">
    <location>
        <begin position="718"/>
        <end position="729"/>
    </location>
</feature>
<feature type="compositionally biased region" description="Basic and acidic residues" evidence="1">
    <location>
        <begin position="1306"/>
        <end position="1318"/>
    </location>
</feature>
<dbReference type="PANTHER" id="PTHR12975">
    <property type="entry name" value="TRANSPORT PROTEIN TRAPP"/>
    <property type="match status" value="1"/>
</dbReference>
<feature type="compositionally biased region" description="Basic and acidic residues" evidence="1">
    <location>
        <begin position="1257"/>
        <end position="1297"/>
    </location>
</feature>
<dbReference type="Gene3D" id="1.10.287.1060">
    <property type="entry name" value="ESAT-6-like"/>
    <property type="match status" value="1"/>
</dbReference>
<accession>A0AAJ0F3B6</accession>
<keyword evidence="3" id="KW-1185">Reference proteome</keyword>
<dbReference type="InterPro" id="IPR024420">
    <property type="entry name" value="TRAPP_III_complex_Trs85"/>
</dbReference>
<feature type="compositionally biased region" description="Low complexity" evidence="1">
    <location>
        <begin position="189"/>
        <end position="202"/>
    </location>
</feature>
<dbReference type="GO" id="GO:0007034">
    <property type="term" value="P:vacuolar transport"/>
    <property type="evidence" value="ECO:0007669"/>
    <property type="project" value="InterPro"/>
</dbReference>
<evidence type="ECO:0000313" key="2">
    <source>
        <dbReference type="EMBL" id="KAK1752052.1"/>
    </source>
</evidence>
<dbReference type="InterPro" id="IPR005024">
    <property type="entry name" value="Snf7_fam"/>
</dbReference>
<dbReference type="Pfam" id="PF12739">
    <property type="entry name" value="TRAPPC-Trs85"/>
    <property type="match status" value="1"/>
</dbReference>
<feature type="region of interest" description="Disordered" evidence="1">
    <location>
        <begin position="1"/>
        <end position="77"/>
    </location>
</feature>
<dbReference type="PANTHER" id="PTHR12975:SF6">
    <property type="entry name" value="TRAFFICKING PROTEIN PARTICLE COMPLEX SUBUNIT 8"/>
    <property type="match status" value="1"/>
</dbReference>
<feature type="compositionally biased region" description="Low complexity" evidence="1">
    <location>
        <begin position="53"/>
        <end position="77"/>
    </location>
</feature>
<dbReference type="Proteomes" id="UP001239445">
    <property type="component" value="Unassembled WGS sequence"/>
</dbReference>
<feature type="compositionally biased region" description="Low complexity" evidence="1">
    <location>
        <begin position="1"/>
        <end position="17"/>
    </location>
</feature>
<dbReference type="Pfam" id="PF03357">
    <property type="entry name" value="Snf7"/>
    <property type="match status" value="1"/>
</dbReference>
<protein>
    <submittedName>
        <fullName evidence="2">ER-golgi trafficking TRAPP I complex 85 kDa subunit-domain-containing protein</fullName>
    </submittedName>
</protein>
<feature type="compositionally biased region" description="Basic and acidic residues" evidence="1">
    <location>
        <begin position="1332"/>
        <end position="1343"/>
    </location>
</feature>
<gene>
    <name evidence="2" type="ORF">QBC47DRAFT_363650</name>
</gene>
<comment type="caution">
    <text evidence="2">The sequence shown here is derived from an EMBL/GenBank/DDBJ whole genome shotgun (WGS) entry which is preliminary data.</text>
</comment>
<dbReference type="GO" id="GO:1990072">
    <property type="term" value="C:TRAPPIII protein complex"/>
    <property type="evidence" value="ECO:0007669"/>
    <property type="project" value="TreeGrafter"/>
</dbReference>